<evidence type="ECO:0000313" key="3">
    <source>
        <dbReference type="EMBL" id="KAK6984416.1"/>
    </source>
</evidence>
<evidence type="ECO:0000259" key="2">
    <source>
        <dbReference type="PROSITE" id="PS51194"/>
    </source>
</evidence>
<gene>
    <name evidence="3" type="ORF">R3P38DRAFT_2576016</name>
</gene>
<feature type="compositionally biased region" description="Polar residues" evidence="1">
    <location>
        <begin position="239"/>
        <end position="255"/>
    </location>
</feature>
<feature type="compositionally biased region" description="Basic and acidic residues" evidence="1">
    <location>
        <begin position="197"/>
        <end position="207"/>
    </location>
</feature>
<comment type="caution">
    <text evidence="3">The sequence shown here is derived from an EMBL/GenBank/DDBJ whole genome shotgun (WGS) entry which is preliminary data.</text>
</comment>
<evidence type="ECO:0000256" key="1">
    <source>
        <dbReference type="SAM" id="MobiDB-lite"/>
    </source>
</evidence>
<dbReference type="GO" id="GO:0016787">
    <property type="term" value="F:hydrolase activity"/>
    <property type="evidence" value="ECO:0007669"/>
    <property type="project" value="UniProtKB-KW"/>
</dbReference>
<dbReference type="SUPFAM" id="SSF52540">
    <property type="entry name" value="P-loop containing nucleoside triphosphate hydrolases"/>
    <property type="match status" value="1"/>
</dbReference>
<reference evidence="3 4" key="1">
    <citation type="journal article" date="2024" name="J Genomics">
        <title>Draft genome sequencing and assembly of Favolaschia claudopus CIRM-BRFM 2984 isolated from oak limbs.</title>
        <authorList>
            <person name="Navarro D."/>
            <person name="Drula E."/>
            <person name="Chaduli D."/>
            <person name="Cazenave R."/>
            <person name="Ahrendt S."/>
            <person name="Wang J."/>
            <person name="Lipzen A."/>
            <person name="Daum C."/>
            <person name="Barry K."/>
            <person name="Grigoriev I.V."/>
            <person name="Favel A."/>
            <person name="Rosso M.N."/>
            <person name="Martin F."/>
        </authorList>
    </citation>
    <scope>NUCLEOTIDE SEQUENCE [LARGE SCALE GENOMIC DNA]</scope>
    <source>
        <strain evidence="3 4">CIRM-BRFM 2984</strain>
    </source>
</reference>
<dbReference type="Pfam" id="PF00271">
    <property type="entry name" value="Helicase_C"/>
    <property type="match status" value="1"/>
</dbReference>
<dbReference type="CDD" id="cd18785">
    <property type="entry name" value="SF2_C"/>
    <property type="match status" value="1"/>
</dbReference>
<sequence length="502" mass="54941">MGFRPGFHLEKQDCERRNVALIVRVIKHTSSGLIFLDLDFLVPPGIFKASDAPKYLVFVQTIDQGHRLVNYLRSLLPLHLQKDARKLIRHHHSMACPECKAEGMESLYKCGEDRDCLVHVSTDVLTVGVDIPGLAGVVIFDKMSSAAAVLQRAGRPVRERGTNGVAYVYVSKANMAEAMTYLNSAAGKADKRVLHAKDPTSHIRDIIPSEETAAADSDSTPIPGSSNDLPGLAAAEHPATSSATKKKGNVTSVSSKPGHRTCTSLLLIFAAHARDRCIQRQINMIYDNPGVDADCGRCSSCVGDKIPRPRETAESTSASAVSTAAGEDGDPELGKLPGFMKPQTKDLKGIAEKLEMSARKFRWMEPMGVDALLVSSRIFLPPRVVSSITSSFLLITSKEILMERVCDWTYKDKYGDMLWEVVNPLVSELSHELVTRHNITLEKQRDARLHKWIVSAGLDHIQKVQLKLPPPPPPADSEDPVPQTPPPLTATVPPTIFYSPPS</sequence>
<feature type="region of interest" description="Disordered" evidence="1">
    <location>
        <begin position="308"/>
        <end position="338"/>
    </location>
</feature>
<keyword evidence="4" id="KW-1185">Reference proteome</keyword>
<evidence type="ECO:0000313" key="4">
    <source>
        <dbReference type="Proteomes" id="UP001362999"/>
    </source>
</evidence>
<feature type="domain" description="Helicase C-terminal" evidence="2">
    <location>
        <begin position="41"/>
        <end position="207"/>
    </location>
</feature>
<proteinExistence type="predicted"/>
<feature type="compositionally biased region" description="Polar residues" evidence="1">
    <location>
        <begin position="217"/>
        <end position="228"/>
    </location>
</feature>
<feature type="region of interest" description="Disordered" evidence="1">
    <location>
        <begin position="197"/>
        <end position="258"/>
    </location>
</feature>
<feature type="compositionally biased region" description="Low complexity" evidence="1">
    <location>
        <begin position="314"/>
        <end position="326"/>
    </location>
</feature>
<organism evidence="3 4">
    <name type="scientific">Favolaschia claudopus</name>
    <dbReference type="NCBI Taxonomy" id="2862362"/>
    <lineage>
        <taxon>Eukaryota</taxon>
        <taxon>Fungi</taxon>
        <taxon>Dikarya</taxon>
        <taxon>Basidiomycota</taxon>
        <taxon>Agaricomycotina</taxon>
        <taxon>Agaricomycetes</taxon>
        <taxon>Agaricomycetidae</taxon>
        <taxon>Agaricales</taxon>
        <taxon>Marasmiineae</taxon>
        <taxon>Mycenaceae</taxon>
        <taxon>Favolaschia</taxon>
    </lineage>
</organism>
<dbReference type="PROSITE" id="PS51194">
    <property type="entry name" value="HELICASE_CTER"/>
    <property type="match status" value="1"/>
</dbReference>
<keyword evidence="3" id="KW-0378">Hydrolase</keyword>
<dbReference type="InterPro" id="IPR001650">
    <property type="entry name" value="Helicase_C-like"/>
</dbReference>
<name>A0AAV9ZJM3_9AGAR</name>
<protein>
    <submittedName>
        <fullName evidence="3">P-loop containing nucleoside triphosphate hydrolase protein</fullName>
    </submittedName>
</protein>
<dbReference type="EMBL" id="JAWWNJ010000138">
    <property type="protein sequence ID" value="KAK6984416.1"/>
    <property type="molecule type" value="Genomic_DNA"/>
</dbReference>
<dbReference type="Proteomes" id="UP001362999">
    <property type="component" value="Unassembled WGS sequence"/>
</dbReference>
<dbReference type="InterPro" id="IPR027417">
    <property type="entry name" value="P-loop_NTPase"/>
</dbReference>
<accession>A0AAV9ZJM3</accession>
<dbReference type="Gene3D" id="3.40.50.300">
    <property type="entry name" value="P-loop containing nucleotide triphosphate hydrolases"/>
    <property type="match status" value="1"/>
</dbReference>
<dbReference type="AlphaFoldDB" id="A0AAV9ZJM3"/>
<feature type="region of interest" description="Disordered" evidence="1">
    <location>
        <begin position="467"/>
        <end position="502"/>
    </location>
</feature>